<dbReference type="Pfam" id="PF16976">
    <property type="entry name" value="RcpC"/>
    <property type="match status" value="1"/>
</dbReference>
<protein>
    <submittedName>
        <fullName evidence="3">Flp pilus assembly protein CpaB</fullName>
    </submittedName>
</protein>
<name>A0A2T5MJG7_9GAMM</name>
<evidence type="ECO:0000259" key="2">
    <source>
        <dbReference type="SMART" id="SM00858"/>
    </source>
</evidence>
<dbReference type="InterPro" id="IPR031571">
    <property type="entry name" value="RcpC_dom"/>
</dbReference>
<dbReference type="OrthoDB" id="146902at2"/>
<dbReference type="CDD" id="cd11614">
    <property type="entry name" value="SAF_CpaB_FlgA_like"/>
    <property type="match status" value="1"/>
</dbReference>
<proteinExistence type="predicted"/>
<dbReference type="Proteomes" id="UP000244248">
    <property type="component" value="Unassembled WGS sequence"/>
</dbReference>
<sequence length="307" mass="32739">MSSTTLKIVTVVLVLLALILAVVSYRVFHSYAEEAQKATEDAKKQATPQTLAVVALKPLPAYQPIDRDSVGLVPVSVVPPQYFTSLDDVVKHVPLVDIDAGAPVTARYFKEGNVLAKVIPPGFQAISIEVTDIVAVGNFVRPGDIVDVLLYLRSGVASTPGSVAVDQAQSRVLLKDVRVLAYEERIIDRPEGIKDDKSGEPQHRQRTAVLAIPDADTTKVMLGISLGEIRLALHSQNPDVAKTEPTGENGLPLSAKAIAARDASKVPDKAVTAGELSRVRPSPKARNANPSIEVIRGSKAENVGTNL</sequence>
<dbReference type="SMART" id="SM00858">
    <property type="entry name" value="SAF"/>
    <property type="match status" value="1"/>
</dbReference>
<dbReference type="EMBL" id="QANS01000001">
    <property type="protein sequence ID" value="PTU32723.1"/>
    <property type="molecule type" value="Genomic_DNA"/>
</dbReference>
<accession>A0A2T5MJG7</accession>
<dbReference type="AlphaFoldDB" id="A0A2T5MJG7"/>
<evidence type="ECO:0000256" key="1">
    <source>
        <dbReference type="SAM" id="MobiDB-lite"/>
    </source>
</evidence>
<feature type="domain" description="SAF" evidence="2">
    <location>
        <begin position="50"/>
        <end position="110"/>
    </location>
</feature>
<feature type="region of interest" description="Disordered" evidence="1">
    <location>
        <begin position="269"/>
        <end position="289"/>
    </location>
</feature>
<dbReference type="InterPro" id="IPR017592">
    <property type="entry name" value="Pilus_assmbl_Flp-typ_CpaB"/>
</dbReference>
<dbReference type="InterPro" id="IPR013974">
    <property type="entry name" value="SAF"/>
</dbReference>
<evidence type="ECO:0000313" key="3">
    <source>
        <dbReference type="EMBL" id="PTU32723.1"/>
    </source>
</evidence>
<organism evidence="3 4">
    <name type="scientific">Stenotrophobium rhamnosiphilum</name>
    <dbReference type="NCBI Taxonomy" id="2029166"/>
    <lineage>
        <taxon>Bacteria</taxon>
        <taxon>Pseudomonadati</taxon>
        <taxon>Pseudomonadota</taxon>
        <taxon>Gammaproteobacteria</taxon>
        <taxon>Nevskiales</taxon>
        <taxon>Nevskiaceae</taxon>
        <taxon>Stenotrophobium</taxon>
    </lineage>
</organism>
<dbReference type="Pfam" id="PF08666">
    <property type="entry name" value="SAF"/>
    <property type="match status" value="1"/>
</dbReference>
<evidence type="ECO:0000313" key="4">
    <source>
        <dbReference type="Proteomes" id="UP000244248"/>
    </source>
</evidence>
<dbReference type="NCBIfam" id="TIGR03177">
    <property type="entry name" value="pilus_cpaB"/>
    <property type="match status" value="1"/>
</dbReference>
<gene>
    <name evidence="3" type="primary">cpaB</name>
    <name evidence="3" type="ORF">CJD38_00940</name>
</gene>
<keyword evidence="4" id="KW-1185">Reference proteome</keyword>
<dbReference type="RefSeq" id="WP_107938430.1">
    <property type="nucleotide sequence ID" value="NZ_QANS01000001.1"/>
</dbReference>
<comment type="caution">
    <text evidence="3">The sequence shown here is derived from an EMBL/GenBank/DDBJ whole genome shotgun (WGS) entry which is preliminary data.</text>
</comment>
<reference evidence="3 4" key="1">
    <citation type="submission" date="2018-04" db="EMBL/GenBank/DDBJ databases">
        <title>Novel species isolated from glacier.</title>
        <authorList>
            <person name="Liu Q."/>
            <person name="Xin Y.-H."/>
        </authorList>
    </citation>
    <scope>NUCLEOTIDE SEQUENCE [LARGE SCALE GENOMIC DNA]</scope>
    <source>
        <strain evidence="3 4">GT1R17</strain>
    </source>
</reference>